<dbReference type="PANTHER" id="PTHR31591:SF1">
    <property type="entry name" value="UPF0613 PROTEIN PB24D3.06C"/>
    <property type="match status" value="1"/>
</dbReference>
<dbReference type="Pfam" id="PF08538">
    <property type="entry name" value="DUF1749"/>
    <property type="match status" value="1"/>
</dbReference>
<name>A0A7S4SG09_9DINO</name>
<organism evidence="1">
    <name type="scientific">Alexandrium monilatum</name>
    <dbReference type="NCBI Taxonomy" id="311494"/>
    <lineage>
        <taxon>Eukaryota</taxon>
        <taxon>Sar</taxon>
        <taxon>Alveolata</taxon>
        <taxon>Dinophyceae</taxon>
        <taxon>Gonyaulacales</taxon>
        <taxon>Pyrocystaceae</taxon>
        <taxon>Alexandrium</taxon>
    </lineage>
</organism>
<sequence>MCTRAQGELFLYNDDIGLAAFEVGGRGPGTRALVCIPGLTDGLMSMRYLPALADAMQREGWRVVQPVLSSSYSGWGLASLEQDAEEIDRLLDFLTAERGLAEFALLGHSTGCQDIVHYLRRGRRASDVIAAILQAPVSDREALLAGSDEGAASAAELAGHREAAAALIAAGRGEEPMPRAAALLLGPPHVVTASRFASLTGRMTADDMFSSDLSDDELRERLGHIAVPTLVAVSADDEYVPEFVDSRALAGRMADAMAASVLGRVQRLVVEEGGHGLRRGGGAAAFVEATAAFLQGLDSGPRLSWESELARGLREQAKEMPEGRPLMVALAGMPGSGKTTAAHAIERLLGPSCLVVPMDGFHLPMVALRARHDAADAIYRRGAPDTFDPASLRECLRQIRSPEGPCELTLPGFDHAAGDPTPGGVRFERQRHRIVLVEGLYLLHDADGWEGTAEAFDRTVYLEADVEECISRVKERNKVIPGYTPEEIELRTEEVDRANAVTVQCGAHRADTRSRWNPLNPTDGS</sequence>
<dbReference type="InterPro" id="IPR029058">
    <property type="entry name" value="AB_hydrolase_fold"/>
</dbReference>
<dbReference type="SUPFAM" id="SSF53474">
    <property type="entry name" value="alpha/beta-Hydrolases"/>
    <property type="match status" value="1"/>
</dbReference>
<dbReference type="Gene3D" id="3.40.50.300">
    <property type="entry name" value="P-loop containing nucleotide triphosphate hydrolases"/>
    <property type="match status" value="1"/>
</dbReference>
<dbReference type="PANTHER" id="PTHR31591">
    <property type="entry name" value="UPF0613 PROTEIN PB24D3.06C"/>
    <property type="match status" value="1"/>
</dbReference>
<evidence type="ECO:0008006" key="2">
    <source>
        <dbReference type="Google" id="ProtNLM"/>
    </source>
</evidence>
<protein>
    <recommendedName>
        <fullName evidence="2">Phosphoribulokinase/uridine kinase domain-containing protein</fullName>
    </recommendedName>
</protein>
<dbReference type="Gene3D" id="3.40.50.1820">
    <property type="entry name" value="alpha/beta hydrolase"/>
    <property type="match status" value="1"/>
</dbReference>
<proteinExistence type="predicted"/>
<reference evidence="1" key="1">
    <citation type="submission" date="2021-01" db="EMBL/GenBank/DDBJ databases">
        <authorList>
            <person name="Corre E."/>
            <person name="Pelletier E."/>
            <person name="Niang G."/>
            <person name="Scheremetjew M."/>
            <person name="Finn R."/>
            <person name="Kale V."/>
            <person name="Holt S."/>
            <person name="Cochrane G."/>
            <person name="Meng A."/>
            <person name="Brown T."/>
            <person name="Cohen L."/>
        </authorList>
    </citation>
    <scope>NUCLEOTIDE SEQUENCE</scope>
    <source>
        <strain evidence="1">CCMP3105</strain>
    </source>
</reference>
<dbReference type="InterPro" id="IPR013744">
    <property type="entry name" value="SidJ"/>
</dbReference>
<dbReference type="SUPFAM" id="SSF52540">
    <property type="entry name" value="P-loop containing nucleoside triphosphate hydrolases"/>
    <property type="match status" value="1"/>
</dbReference>
<gene>
    <name evidence="1" type="ORF">AMON00008_LOCUS48631</name>
</gene>
<dbReference type="AlphaFoldDB" id="A0A7S4SG09"/>
<dbReference type="EMBL" id="HBNR01068687">
    <property type="protein sequence ID" value="CAE4642225.1"/>
    <property type="molecule type" value="Transcribed_RNA"/>
</dbReference>
<evidence type="ECO:0000313" key="1">
    <source>
        <dbReference type="EMBL" id="CAE4642225.1"/>
    </source>
</evidence>
<dbReference type="InterPro" id="IPR027417">
    <property type="entry name" value="P-loop_NTPase"/>
</dbReference>
<accession>A0A7S4SG09</accession>
<dbReference type="Pfam" id="PF13238">
    <property type="entry name" value="AAA_18"/>
    <property type="match status" value="1"/>
</dbReference>